<comment type="caution">
    <text evidence="1">The sequence shown here is derived from an EMBL/GenBank/DDBJ whole genome shotgun (WGS) entry which is preliminary data.</text>
</comment>
<reference evidence="1 2" key="1">
    <citation type="journal article" date="2024" name="Genome Biol. Evol.">
        <title>Chromosome-level genome assembly of the viviparous eelpout Zoarces viviparus.</title>
        <authorList>
            <person name="Fuhrmann N."/>
            <person name="Brasseur M.V."/>
            <person name="Bakowski C.E."/>
            <person name="Podsiadlowski L."/>
            <person name="Prost S."/>
            <person name="Krehenwinkel H."/>
            <person name="Mayer C."/>
        </authorList>
    </citation>
    <scope>NUCLEOTIDE SEQUENCE [LARGE SCALE GENOMIC DNA]</scope>
    <source>
        <strain evidence="1">NO-MEL_2022_Ind0_liver</strain>
    </source>
</reference>
<protein>
    <recommendedName>
        <fullName evidence="3">Reverse transcriptase</fullName>
    </recommendedName>
</protein>
<organism evidence="1 2">
    <name type="scientific">Zoarces viviparus</name>
    <name type="common">Viviparous eelpout</name>
    <name type="synonym">Blennius viviparus</name>
    <dbReference type="NCBI Taxonomy" id="48416"/>
    <lineage>
        <taxon>Eukaryota</taxon>
        <taxon>Metazoa</taxon>
        <taxon>Chordata</taxon>
        <taxon>Craniata</taxon>
        <taxon>Vertebrata</taxon>
        <taxon>Euteleostomi</taxon>
        <taxon>Actinopterygii</taxon>
        <taxon>Neopterygii</taxon>
        <taxon>Teleostei</taxon>
        <taxon>Neoteleostei</taxon>
        <taxon>Acanthomorphata</taxon>
        <taxon>Eupercaria</taxon>
        <taxon>Perciformes</taxon>
        <taxon>Cottioidei</taxon>
        <taxon>Zoarcales</taxon>
        <taxon>Zoarcidae</taxon>
        <taxon>Zoarcinae</taxon>
        <taxon>Zoarces</taxon>
    </lineage>
</organism>
<evidence type="ECO:0000313" key="1">
    <source>
        <dbReference type="EMBL" id="KAK9517294.1"/>
    </source>
</evidence>
<dbReference type="AlphaFoldDB" id="A0AAW1E3U3"/>
<dbReference type="PANTHER" id="PTHR19446">
    <property type="entry name" value="REVERSE TRANSCRIPTASES"/>
    <property type="match status" value="1"/>
</dbReference>
<name>A0AAW1E3U3_ZOAVI</name>
<dbReference type="Proteomes" id="UP001488805">
    <property type="component" value="Unassembled WGS sequence"/>
</dbReference>
<proteinExistence type="predicted"/>
<dbReference type="EMBL" id="JBCEZU010000575">
    <property type="protein sequence ID" value="KAK9517294.1"/>
    <property type="molecule type" value="Genomic_DNA"/>
</dbReference>
<evidence type="ECO:0000313" key="2">
    <source>
        <dbReference type="Proteomes" id="UP001488805"/>
    </source>
</evidence>
<keyword evidence="2" id="KW-1185">Reference proteome</keyword>
<sequence>MEQVIHRDQTYCVPGRSMVDNVDLIRDVLEVCSSLGINTGLISQDQEKAFDRVEHNFLMGKFGFSDGFIGKIKVLYSKVESVLKINGSLCAPFRVCRGVC</sequence>
<evidence type="ECO:0008006" key="3">
    <source>
        <dbReference type="Google" id="ProtNLM"/>
    </source>
</evidence>
<gene>
    <name evidence="1" type="ORF">VZT92_025177</name>
</gene>
<accession>A0AAW1E3U3</accession>